<feature type="transmembrane region" description="Helical" evidence="13">
    <location>
        <begin position="136"/>
        <end position="157"/>
    </location>
</feature>
<proteinExistence type="inferred from homology"/>
<evidence type="ECO:0000256" key="4">
    <source>
        <dbReference type="ARBA" id="ARBA00022606"/>
    </source>
</evidence>
<dbReference type="GO" id="GO:0004930">
    <property type="term" value="F:G protein-coupled receptor activity"/>
    <property type="evidence" value="ECO:0007669"/>
    <property type="project" value="UniProtKB-KW"/>
</dbReference>
<keyword evidence="9 12" id="KW-0675">Receptor</keyword>
<dbReference type="Proteomes" id="UP001295444">
    <property type="component" value="Chromosome 05"/>
</dbReference>
<evidence type="ECO:0000256" key="6">
    <source>
        <dbReference type="ARBA" id="ARBA00022989"/>
    </source>
</evidence>
<keyword evidence="7 12" id="KW-0297">G-protein coupled receptor</keyword>
<evidence type="ECO:0000256" key="8">
    <source>
        <dbReference type="ARBA" id="ARBA00023136"/>
    </source>
</evidence>
<keyword evidence="8 12" id="KW-0472">Membrane</keyword>
<name>A0AAD1WA24_PELCU</name>
<evidence type="ECO:0000256" key="5">
    <source>
        <dbReference type="ARBA" id="ARBA00022692"/>
    </source>
</evidence>
<dbReference type="PANTHER" id="PTHR11394">
    <property type="entry name" value="TASTE RECEPTOR TYPE 2"/>
    <property type="match status" value="1"/>
</dbReference>
<gene>
    <name evidence="15" type="ORF">PECUL_23A008824</name>
</gene>
<dbReference type="InterPro" id="IPR017452">
    <property type="entry name" value="GPCR_Rhodpsn_7TM"/>
</dbReference>
<dbReference type="PROSITE" id="PS50262">
    <property type="entry name" value="G_PROTEIN_RECEP_F1_2"/>
    <property type="match status" value="1"/>
</dbReference>
<dbReference type="GO" id="GO:0033038">
    <property type="term" value="F:bitter taste receptor activity"/>
    <property type="evidence" value="ECO:0007669"/>
    <property type="project" value="InterPro"/>
</dbReference>
<evidence type="ECO:0000256" key="9">
    <source>
        <dbReference type="ARBA" id="ARBA00023170"/>
    </source>
</evidence>
<dbReference type="Pfam" id="PF05296">
    <property type="entry name" value="TAS2R"/>
    <property type="match status" value="1"/>
</dbReference>
<feature type="transmembrane region" description="Helical" evidence="13">
    <location>
        <begin position="20"/>
        <end position="40"/>
    </location>
</feature>
<dbReference type="Gene3D" id="1.20.1070.10">
    <property type="entry name" value="Rhodopsin 7-helix transmembrane proteins"/>
    <property type="match status" value="1"/>
</dbReference>
<feature type="transmembrane region" description="Helical" evidence="13">
    <location>
        <begin position="52"/>
        <end position="69"/>
    </location>
</feature>
<evidence type="ECO:0000256" key="1">
    <source>
        <dbReference type="ARBA" id="ARBA00004141"/>
    </source>
</evidence>
<evidence type="ECO:0000313" key="15">
    <source>
        <dbReference type="EMBL" id="CAH2294728.1"/>
    </source>
</evidence>
<evidence type="ECO:0000256" key="2">
    <source>
        <dbReference type="ARBA" id="ARBA00007376"/>
    </source>
</evidence>
<evidence type="ECO:0000256" key="10">
    <source>
        <dbReference type="ARBA" id="ARBA00023224"/>
    </source>
</evidence>
<dbReference type="PANTHER" id="PTHR11394:SF146">
    <property type="entry name" value="TASTE RECEPTOR TYPE 2"/>
    <property type="match status" value="1"/>
</dbReference>
<keyword evidence="5 12" id="KW-0812">Transmembrane</keyword>
<dbReference type="InterPro" id="IPR007960">
    <property type="entry name" value="TAS2R"/>
</dbReference>
<keyword evidence="4 12" id="KW-0716">Sensory transduction</keyword>
<keyword evidence="3 12" id="KW-0919">Taste</keyword>
<organism evidence="15 16">
    <name type="scientific">Pelobates cultripes</name>
    <name type="common">Western spadefoot toad</name>
    <dbReference type="NCBI Taxonomy" id="61616"/>
    <lineage>
        <taxon>Eukaryota</taxon>
        <taxon>Metazoa</taxon>
        <taxon>Chordata</taxon>
        <taxon>Craniata</taxon>
        <taxon>Vertebrata</taxon>
        <taxon>Euteleostomi</taxon>
        <taxon>Amphibia</taxon>
        <taxon>Batrachia</taxon>
        <taxon>Anura</taxon>
        <taxon>Pelobatoidea</taxon>
        <taxon>Pelobatidae</taxon>
        <taxon>Pelobates</taxon>
    </lineage>
</organism>
<evidence type="ECO:0000256" key="13">
    <source>
        <dbReference type="SAM" id="Phobius"/>
    </source>
</evidence>
<keyword evidence="10 12" id="KW-0807">Transducer</keyword>
<feature type="transmembrane region" description="Helical" evidence="13">
    <location>
        <begin position="190"/>
        <end position="213"/>
    </location>
</feature>
<dbReference type="EMBL" id="OW240916">
    <property type="protein sequence ID" value="CAH2294728.1"/>
    <property type="molecule type" value="Genomic_DNA"/>
</dbReference>
<sequence>MDVPADLALIRHKLASMAMLGLSTLIGVLTNTFIIVVNIIDKIKGKNLSSPDLILATLSASNVLFQFIMLTNDYVSFLHTDLYFTDKVYITFTVLLILPVYSSFWFTVCLSVYYCLQIVIFTHPLLIRLKLVVSRWVPHLLIASIFTSMTTGLPAAWNFYRDEQDFNTSSNQNTEISVPKLNVIYLLPSNLISCSLPLVLVGIADVLIIKALVTHRHKVDRNTNGESSGHAEGRVRAARTISCLLLLYMLFYISEIFMFIDVFPPSSPGFCACLMVIYSYPPAQSIVLILGSPKLKQILLCPLQEKMVSGGREEPPSCNLKVSAILLLLLFVKGLMRME</sequence>
<dbReference type="AlphaFoldDB" id="A0AAD1WA24"/>
<dbReference type="GO" id="GO:0016020">
    <property type="term" value="C:membrane"/>
    <property type="evidence" value="ECO:0007669"/>
    <property type="project" value="UniProtKB-SubCell"/>
</dbReference>
<feature type="domain" description="G-protein coupled receptors family 1 profile" evidence="14">
    <location>
        <begin position="30"/>
        <end position="260"/>
    </location>
</feature>
<evidence type="ECO:0000313" key="16">
    <source>
        <dbReference type="Proteomes" id="UP001295444"/>
    </source>
</evidence>
<feature type="transmembrane region" description="Helical" evidence="13">
    <location>
        <begin position="241"/>
        <end position="260"/>
    </location>
</feature>
<accession>A0AAD1WA24</accession>
<feature type="transmembrane region" description="Helical" evidence="13">
    <location>
        <begin position="89"/>
        <end position="116"/>
    </location>
</feature>
<comment type="subcellular location">
    <subcellularLocation>
        <location evidence="1 12">Membrane</location>
        <topology evidence="1 12">Multi-pass membrane protein</topology>
    </subcellularLocation>
</comment>
<evidence type="ECO:0000256" key="11">
    <source>
        <dbReference type="RuleBase" id="RU004423"/>
    </source>
</evidence>
<reference evidence="15" key="1">
    <citation type="submission" date="2022-03" db="EMBL/GenBank/DDBJ databases">
        <authorList>
            <person name="Alioto T."/>
            <person name="Alioto T."/>
            <person name="Gomez Garrido J."/>
        </authorList>
    </citation>
    <scope>NUCLEOTIDE SEQUENCE</scope>
</reference>
<evidence type="ECO:0000256" key="12">
    <source>
        <dbReference type="RuleBase" id="RU004424"/>
    </source>
</evidence>
<feature type="non-terminal residue" evidence="15">
    <location>
        <position position="339"/>
    </location>
</feature>
<keyword evidence="16" id="KW-1185">Reference proteome</keyword>
<evidence type="ECO:0000259" key="14">
    <source>
        <dbReference type="PROSITE" id="PS50262"/>
    </source>
</evidence>
<dbReference type="SUPFAM" id="SSF81321">
    <property type="entry name" value="Family A G protein-coupled receptor-like"/>
    <property type="match status" value="1"/>
</dbReference>
<dbReference type="FunFam" id="1.20.1070.10:FF:000055">
    <property type="entry name" value="Taste receptor type 2"/>
    <property type="match status" value="1"/>
</dbReference>
<evidence type="ECO:0000256" key="3">
    <source>
        <dbReference type="ARBA" id="ARBA00022480"/>
    </source>
</evidence>
<keyword evidence="6 13" id="KW-1133">Transmembrane helix</keyword>
<comment type="similarity">
    <text evidence="2 11">Belongs to the G-protein coupled receptor T2R family.</text>
</comment>
<protein>
    <recommendedName>
        <fullName evidence="12">Taste receptor type 2</fullName>
    </recommendedName>
</protein>
<evidence type="ECO:0000256" key="7">
    <source>
        <dbReference type="ARBA" id="ARBA00023040"/>
    </source>
</evidence>